<evidence type="ECO:0000259" key="4">
    <source>
        <dbReference type="Pfam" id="PF00535"/>
    </source>
</evidence>
<keyword evidence="2" id="KW-0328">Glycosyltransferase</keyword>
<feature type="domain" description="Glycosyltransferase 2-like" evidence="4">
    <location>
        <begin position="13"/>
        <end position="194"/>
    </location>
</feature>
<evidence type="ECO:0000313" key="6">
    <source>
        <dbReference type="Proteomes" id="UP000177258"/>
    </source>
</evidence>
<evidence type="ECO:0000313" key="5">
    <source>
        <dbReference type="EMBL" id="OGE32348.1"/>
    </source>
</evidence>
<reference evidence="5 6" key="1">
    <citation type="journal article" date="2016" name="Nat. Commun.">
        <title>Thousands of microbial genomes shed light on interconnected biogeochemical processes in an aquifer system.</title>
        <authorList>
            <person name="Anantharaman K."/>
            <person name="Brown C.T."/>
            <person name="Hug L.A."/>
            <person name="Sharon I."/>
            <person name="Castelle C.J."/>
            <person name="Probst A.J."/>
            <person name="Thomas B.C."/>
            <person name="Singh A."/>
            <person name="Wilkins M.J."/>
            <person name="Karaoz U."/>
            <person name="Brodie E.L."/>
            <person name="Williams K.H."/>
            <person name="Hubbard S.S."/>
            <person name="Banfield J.F."/>
        </authorList>
    </citation>
    <scope>NUCLEOTIDE SEQUENCE [LARGE SCALE GENOMIC DNA]</scope>
</reference>
<dbReference type="Pfam" id="PF00535">
    <property type="entry name" value="Glycos_transf_2"/>
    <property type="match status" value="1"/>
</dbReference>
<dbReference type="EMBL" id="MFDB01000027">
    <property type="protein sequence ID" value="OGE32348.1"/>
    <property type="molecule type" value="Genomic_DNA"/>
</dbReference>
<dbReference type="InterPro" id="IPR029044">
    <property type="entry name" value="Nucleotide-diphossugar_trans"/>
</dbReference>
<dbReference type="Gene3D" id="3.90.550.10">
    <property type="entry name" value="Spore Coat Polysaccharide Biosynthesis Protein SpsA, Chain A"/>
    <property type="match status" value="1"/>
</dbReference>
<dbReference type="PANTHER" id="PTHR43179:SF12">
    <property type="entry name" value="GALACTOFURANOSYLTRANSFERASE GLFT2"/>
    <property type="match status" value="1"/>
</dbReference>
<dbReference type="CDD" id="cd04186">
    <property type="entry name" value="GT_2_like_c"/>
    <property type="match status" value="1"/>
</dbReference>
<name>A0A1F5JUV5_9BACT</name>
<dbReference type="InterPro" id="IPR001173">
    <property type="entry name" value="Glyco_trans_2-like"/>
</dbReference>
<sequence>MIRESVGKAPSLSVVIANYNGQQYLDTCLTSLLKSSILISPGSDYEIIVIDNNSTDLSIKIVKKFQKNNSRIKIFQNKVNIGVPASRNIAITHCRGEIIIFLDNDTEVQKNSINELIRPLIKNQNIGAAQALLIDFEDRNLIQMAGGHLIPQAIWLMGFYERRNYKEIKSRLEETNIIAISAALAVKKEVLDKIGGYDGLLHNYTDDLDFSWRIWISGYRVVLAHQSIIFHYTKSIVRRSNIGANKFDIYFQLAKNSFRSILKNYEIFNVIKYLPLSLFVNISRAILVLIRRGEFSALFATFYGIWWNFWNLPDTVANRIKTQNTRRYKDKMILKEVFVKSSLIDIYNKNYKSSKLLW</sequence>
<comment type="similarity">
    <text evidence="1">Belongs to the glycosyltransferase 2 family.</text>
</comment>
<evidence type="ECO:0000256" key="3">
    <source>
        <dbReference type="ARBA" id="ARBA00022679"/>
    </source>
</evidence>
<evidence type="ECO:0000256" key="2">
    <source>
        <dbReference type="ARBA" id="ARBA00022676"/>
    </source>
</evidence>
<gene>
    <name evidence="5" type="ORF">A3D83_03585</name>
</gene>
<evidence type="ECO:0000256" key="1">
    <source>
        <dbReference type="ARBA" id="ARBA00006739"/>
    </source>
</evidence>
<protein>
    <recommendedName>
        <fullName evidence="4">Glycosyltransferase 2-like domain-containing protein</fullName>
    </recommendedName>
</protein>
<dbReference type="AlphaFoldDB" id="A0A1F5JUV5"/>
<organism evidence="5 6">
    <name type="scientific">Candidatus Daviesbacteria bacterium RIFCSPHIGHO2_02_FULL_41_10</name>
    <dbReference type="NCBI Taxonomy" id="1797774"/>
    <lineage>
        <taxon>Bacteria</taxon>
        <taxon>Candidatus Daviesiibacteriota</taxon>
    </lineage>
</organism>
<proteinExistence type="inferred from homology"/>
<comment type="caution">
    <text evidence="5">The sequence shown here is derived from an EMBL/GenBank/DDBJ whole genome shotgun (WGS) entry which is preliminary data.</text>
</comment>
<dbReference type="SUPFAM" id="SSF53448">
    <property type="entry name" value="Nucleotide-diphospho-sugar transferases"/>
    <property type="match status" value="1"/>
</dbReference>
<dbReference type="Proteomes" id="UP000177258">
    <property type="component" value="Unassembled WGS sequence"/>
</dbReference>
<keyword evidence="3" id="KW-0808">Transferase</keyword>
<dbReference type="GO" id="GO:0016757">
    <property type="term" value="F:glycosyltransferase activity"/>
    <property type="evidence" value="ECO:0007669"/>
    <property type="project" value="UniProtKB-KW"/>
</dbReference>
<dbReference type="PANTHER" id="PTHR43179">
    <property type="entry name" value="RHAMNOSYLTRANSFERASE WBBL"/>
    <property type="match status" value="1"/>
</dbReference>
<accession>A0A1F5JUV5</accession>